<keyword evidence="12" id="KW-1185">Reference proteome</keyword>
<dbReference type="OMA" id="QHCKEMI"/>
<reference evidence="11" key="2">
    <citation type="submission" date="2025-08" db="UniProtKB">
        <authorList>
            <consortium name="Ensembl"/>
        </authorList>
    </citation>
    <scope>IDENTIFICATION</scope>
</reference>
<dbReference type="Proteomes" id="UP000018468">
    <property type="component" value="Linkage group LG10"/>
</dbReference>
<dbReference type="GO" id="GO:0036064">
    <property type="term" value="C:ciliary basal body"/>
    <property type="evidence" value="ECO:0000318"/>
    <property type="project" value="GO_Central"/>
</dbReference>
<feature type="coiled-coil region" evidence="9">
    <location>
        <begin position="126"/>
        <end position="213"/>
    </location>
</feature>
<evidence type="ECO:0000313" key="11">
    <source>
        <dbReference type="Ensembl" id="ENSLOCP00000006775.1"/>
    </source>
</evidence>
<dbReference type="HOGENOM" id="CLU_031049_0_0_1"/>
<dbReference type="PANTHER" id="PTHR46507:SF4">
    <property type="entry name" value="SSX FAMILY MEMBER 2 INTERACTING PROTEIN"/>
    <property type="match status" value="1"/>
</dbReference>
<dbReference type="AlphaFoldDB" id="W5MEG6"/>
<name>W5MEG6_LEPOC</name>
<sequence length="594" mass="68424">MGDWRTVMPESSLGSADASLSSSRPAMSPLGLDIPSSIQCSLLSKHSYNILGAFCTEDNVAQCISYVNQELSSLGFAALCSDSNGKRDLSLVTVLNVMYELLQLHRRGLRSLEDMETEQLKSSSDLDHLHVSNSRLKDQLEQLRRENTALHERERQMQLKIKSLQNCLKNDKEEIQKLQNIIASRATQYNHDMKRKEREYTKLKERLHQLLMDKKDKKLAIEVLNYVGRSDGKRSLWKTGKTEARNEGEMYKTLLSDYECRQKDLMGENAELKKVLQQMKKEMMSILSPKKLNLKEKVEDSLEQALSDNDEEGGDHSREVLELSCEHAREQLTNSIRQQWRRLKNHVEQLDNQASLVQKGAQIDKDVIAREIHEEEMEKLKLEIQQCKDFIKNQQQLWQQQLTCPCDDETAALLHDCYLLEEKERLKEEWDLFDEQRRNFEKERRNFTEAAIRLGNERKVFEDDRATWLKQQFLNITPFADRKRPQTSKSQSALSVSTETELWNGHTPAQLTKSVSHTGGTPKSATSKMPSTVELYRTLRLIPDPSSSRTLPKKGSWQDSNIIHTSEVLNKSRHSTGSDDNSIYSLAGDENTPN</sequence>
<dbReference type="OrthoDB" id="312015at2759"/>
<evidence type="ECO:0000313" key="12">
    <source>
        <dbReference type="Proteomes" id="UP000018468"/>
    </source>
</evidence>
<keyword evidence="7 9" id="KW-0175">Coiled coil</keyword>
<comment type="similarity">
    <text evidence="3">Belongs to the ADIP family.</text>
</comment>
<feature type="region of interest" description="Disordered" evidence="10">
    <location>
        <begin position="1"/>
        <end position="20"/>
    </location>
</feature>
<evidence type="ECO:0000256" key="5">
    <source>
        <dbReference type="ARBA" id="ARBA00022889"/>
    </source>
</evidence>
<dbReference type="CTD" id="393808"/>
<dbReference type="KEGG" id="loc:102692832"/>
<evidence type="ECO:0000256" key="3">
    <source>
        <dbReference type="ARBA" id="ARBA00009291"/>
    </source>
</evidence>
<feature type="region of interest" description="Disordered" evidence="10">
    <location>
        <begin position="481"/>
        <end position="532"/>
    </location>
</feature>
<evidence type="ECO:0000256" key="7">
    <source>
        <dbReference type="ARBA" id="ARBA00023054"/>
    </source>
</evidence>
<keyword evidence="5" id="KW-0130">Cell adhesion</keyword>
<dbReference type="InterPro" id="IPR021622">
    <property type="entry name" value="Afadin/alpha-actinin-bd"/>
</dbReference>
<feature type="coiled-coil region" evidence="9">
    <location>
        <begin position="370"/>
        <end position="397"/>
    </location>
</feature>
<dbReference type="Bgee" id="ENSLOCG00000005611">
    <property type="expression patterns" value="Expressed in ovary and 13 other cell types or tissues"/>
</dbReference>
<dbReference type="GO" id="GO:0005912">
    <property type="term" value="C:adherens junction"/>
    <property type="evidence" value="ECO:0007669"/>
    <property type="project" value="UniProtKB-SubCell"/>
</dbReference>
<dbReference type="Ensembl" id="ENSLOCT00000006783.1">
    <property type="protein sequence ID" value="ENSLOCP00000006775.1"/>
    <property type="gene ID" value="ENSLOCG00000005611.1"/>
</dbReference>
<evidence type="ECO:0000256" key="1">
    <source>
        <dbReference type="ARBA" id="ARBA00004536"/>
    </source>
</evidence>
<dbReference type="FunCoup" id="W5MEG6">
    <property type="interactions" value="186"/>
</dbReference>
<keyword evidence="8" id="KW-0206">Cytoskeleton</keyword>
<feature type="compositionally biased region" description="Polar residues" evidence="10">
    <location>
        <begin position="487"/>
        <end position="530"/>
    </location>
</feature>
<protein>
    <submittedName>
        <fullName evidence="11">Synovial sarcoma, X breakpoint 2 interacting protein b</fullName>
    </submittedName>
</protein>
<reference evidence="12" key="1">
    <citation type="submission" date="2011-12" db="EMBL/GenBank/DDBJ databases">
        <title>The Draft Genome of Lepisosteus oculatus.</title>
        <authorList>
            <consortium name="The Broad Institute Genome Assembly &amp; Analysis Group"/>
            <consortium name="Computational R&amp;D Group"/>
            <consortium name="and Sequencing Platform"/>
            <person name="Di Palma F."/>
            <person name="Alfoldi J."/>
            <person name="Johnson J."/>
            <person name="Berlin A."/>
            <person name="Gnerre S."/>
            <person name="Jaffe D."/>
            <person name="MacCallum I."/>
            <person name="Young S."/>
            <person name="Walker B.J."/>
            <person name="Lander E.S."/>
            <person name="Lindblad-Toh K."/>
        </authorList>
    </citation>
    <scope>NUCLEOTIDE SEQUENCE [LARGE SCALE GENOMIC DNA]</scope>
</reference>
<keyword evidence="6" id="KW-0965">Cell junction</keyword>
<organism evidence="11 12">
    <name type="scientific">Lepisosteus oculatus</name>
    <name type="common">Spotted gar</name>
    <dbReference type="NCBI Taxonomy" id="7918"/>
    <lineage>
        <taxon>Eukaryota</taxon>
        <taxon>Metazoa</taxon>
        <taxon>Chordata</taxon>
        <taxon>Craniata</taxon>
        <taxon>Vertebrata</taxon>
        <taxon>Euteleostomi</taxon>
        <taxon>Actinopterygii</taxon>
        <taxon>Neopterygii</taxon>
        <taxon>Holostei</taxon>
        <taxon>Semionotiformes</taxon>
        <taxon>Lepisosteidae</taxon>
        <taxon>Lepisosteus</taxon>
    </lineage>
</organism>
<dbReference type="eggNOG" id="ENOG502QQJF">
    <property type="taxonomic scope" value="Eukaryota"/>
</dbReference>
<proteinExistence type="inferred from homology"/>
<feature type="compositionally biased region" description="Low complexity" evidence="10">
    <location>
        <begin position="11"/>
        <end position="20"/>
    </location>
</feature>
<evidence type="ECO:0000256" key="10">
    <source>
        <dbReference type="SAM" id="MobiDB-lite"/>
    </source>
</evidence>
<dbReference type="GO" id="GO:0035735">
    <property type="term" value="P:intraciliary transport involved in cilium assembly"/>
    <property type="evidence" value="ECO:0000318"/>
    <property type="project" value="GO_Central"/>
</dbReference>
<evidence type="ECO:0000256" key="4">
    <source>
        <dbReference type="ARBA" id="ARBA00022490"/>
    </source>
</evidence>
<evidence type="ECO:0000256" key="8">
    <source>
        <dbReference type="ARBA" id="ARBA00023212"/>
    </source>
</evidence>
<dbReference type="RefSeq" id="XP_006634888.2">
    <property type="nucleotide sequence ID" value="XM_006634825.3"/>
</dbReference>
<dbReference type="InParanoid" id="W5MEG6"/>
<dbReference type="GeneTree" id="ENSGT00390000007688"/>
<dbReference type="GO" id="GO:0034451">
    <property type="term" value="C:centriolar satellite"/>
    <property type="evidence" value="ECO:0000318"/>
    <property type="project" value="GO_Central"/>
</dbReference>
<dbReference type="GeneID" id="102692832"/>
<dbReference type="STRING" id="7918.ENSLOCP00000006775"/>
<dbReference type="InterPro" id="IPR052300">
    <property type="entry name" value="Adhesion_Centrosome_assoc"/>
</dbReference>
<dbReference type="Pfam" id="PF11559">
    <property type="entry name" value="ADIP"/>
    <property type="match status" value="1"/>
</dbReference>
<feature type="region of interest" description="Disordered" evidence="10">
    <location>
        <begin position="568"/>
        <end position="594"/>
    </location>
</feature>
<comment type="subcellular location">
    <subcellularLocation>
        <location evidence="1">Cell junction</location>
        <location evidence="1">Adherens junction</location>
    </subcellularLocation>
    <subcellularLocation>
        <location evidence="2">Cytoplasm</location>
        <location evidence="2">Cytoskeleton</location>
        <location evidence="2">Microtubule organizing center</location>
        <location evidence="2">Centrosome</location>
        <location evidence="2">Centriolar satellite</location>
    </subcellularLocation>
</comment>
<evidence type="ECO:0000256" key="6">
    <source>
        <dbReference type="ARBA" id="ARBA00022949"/>
    </source>
</evidence>
<accession>W5MEG6</accession>
<evidence type="ECO:0000256" key="9">
    <source>
        <dbReference type="SAM" id="Coils"/>
    </source>
</evidence>
<evidence type="ECO:0000256" key="2">
    <source>
        <dbReference type="ARBA" id="ARBA00004607"/>
    </source>
</evidence>
<keyword evidence="4" id="KW-0963">Cytoplasm</keyword>
<dbReference type="EMBL" id="AHAT01018371">
    <property type="status" value="NOT_ANNOTATED_CDS"/>
    <property type="molecule type" value="Genomic_DNA"/>
</dbReference>
<dbReference type="GO" id="GO:0007155">
    <property type="term" value="P:cell adhesion"/>
    <property type="evidence" value="ECO:0007669"/>
    <property type="project" value="UniProtKB-KW"/>
</dbReference>
<dbReference type="PANTHER" id="PTHR46507">
    <property type="entry name" value="AFADIN- AND ALPHA-ACTININ-BINDING PROTEIN"/>
    <property type="match status" value="1"/>
</dbReference>
<reference evidence="11" key="3">
    <citation type="submission" date="2025-09" db="UniProtKB">
        <authorList>
            <consortium name="Ensembl"/>
        </authorList>
    </citation>
    <scope>IDENTIFICATION</scope>
</reference>